<evidence type="ECO:0000256" key="6">
    <source>
        <dbReference type="HAMAP-Rule" id="MF_01674"/>
    </source>
</evidence>
<keyword evidence="5 6" id="KW-0030">Aminoacyl-tRNA synthetase</keyword>
<evidence type="ECO:0000256" key="2">
    <source>
        <dbReference type="ARBA" id="ARBA00022741"/>
    </source>
</evidence>
<dbReference type="NCBIfam" id="TIGR00470">
    <property type="entry name" value="sepS"/>
    <property type="match status" value="1"/>
</dbReference>
<dbReference type="PATRIC" id="fig|2162.9.peg.1440"/>
<dbReference type="InterPro" id="IPR002319">
    <property type="entry name" value="Phenylalanyl-tRNA_Synthase"/>
</dbReference>
<feature type="domain" description="Aminoacyl-transfer RNA synthetases class-II family profile" evidence="7">
    <location>
        <begin position="204"/>
        <end position="341"/>
    </location>
</feature>
<feature type="binding site" evidence="6">
    <location>
        <begin position="273"/>
        <end position="274"/>
    </location>
    <ligand>
        <name>substrate</name>
    </ligand>
</feature>
<dbReference type="InterPro" id="IPR045864">
    <property type="entry name" value="aa-tRNA-synth_II/BPL/LPL"/>
</dbReference>
<feature type="binding site" evidence="6">
    <location>
        <begin position="186"/>
        <end position="188"/>
    </location>
    <ligand>
        <name>substrate</name>
    </ligand>
</feature>
<comment type="catalytic activity">
    <reaction evidence="6">
        <text>tRNA(Cys) + O-phospho-L-serine + ATP = O-phospho-L-seryl-tRNA(Cys) + AMP + diphosphate</text>
        <dbReference type="Rhea" id="RHEA:25678"/>
        <dbReference type="Rhea" id="RHEA-COMP:9661"/>
        <dbReference type="Rhea" id="RHEA-COMP:9719"/>
        <dbReference type="ChEBI" id="CHEBI:30616"/>
        <dbReference type="ChEBI" id="CHEBI:33019"/>
        <dbReference type="ChEBI" id="CHEBI:57524"/>
        <dbReference type="ChEBI" id="CHEBI:78442"/>
        <dbReference type="ChEBI" id="CHEBI:78551"/>
        <dbReference type="ChEBI" id="CHEBI:456215"/>
        <dbReference type="EC" id="6.1.1.27"/>
    </reaction>
</comment>
<dbReference type="AlphaFoldDB" id="A0A090I3E1"/>
<sequence>MKKKEILKLAKRDFEKAWVETGKNLKNPHHDEEYPRLHFKPGRTHPLSDTMAQLRQAYLLLGFQETINPLFIEEDHVYRQFGPEAPAVLDRCFYLAGLPRPDIGISMDKIAQIEGMDVPLDEDKIQGLKEVFRSYKKGDTSGDDLVHDVSIALEVADATGLRVMERVFPELKELTPISSKTTLRSHMTSGWFITLNALNQNSPLPVKLFSIDRCFRREQREDSSHLMTYHSASCVWMDDEVSLDMGMAVSESLLEYFGFQKFKFMPDEKKSKYYIPGTQTEVYGYHPKLKEWVEVATFGLYSPIALAKYGIDQEVMNLGVGAERIAMILGDHEDIREMVYPHTYGKWGLSDREMASMLRLNLYPVTDDGRKLMEALVNTAQEYGDTVSPCEFTAFKGEFMGKSLEVKITEPEAGTKLLGPASWNRVYVYDGNIVGVPQPARMERFPTPNNAENILQNLGKEIADDLAIAAVEKGIPTGISYMGGVAAQAAYHIEEMVVSGEEQVNLRATIAKSPSDINLKLDKLAMRYINSRNKVIDIRGPIFCTITAEIKE</sequence>
<dbReference type="Gene3D" id="6.20.250.20">
    <property type="match status" value="1"/>
</dbReference>
<dbReference type="GO" id="GO:0043816">
    <property type="term" value="F:phosphoserine-tRNA(Cys) ligase activity"/>
    <property type="evidence" value="ECO:0007669"/>
    <property type="project" value="UniProtKB-EC"/>
</dbReference>
<protein>
    <recommendedName>
        <fullName evidence="6">O-phosphoserine--tRNA(Cys) ligase</fullName>
        <shortName evidence="6">O-phosphoserine--tRNA ligase</shortName>
        <ecNumber evidence="6">6.1.1.27</ecNumber>
    </recommendedName>
    <alternativeName>
        <fullName evidence="6">Non-canonical O-phosphoseryl-tRNA(Cys) synthetase</fullName>
    </alternativeName>
    <alternativeName>
        <fullName evidence="6">O-phosphoseryl-tRNA(Cys) synthetase</fullName>
        <shortName evidence="6">SepRS</shortName>
    </alternativeName>
</protein>
<keyword evidence="4 6" id="KW-0648">Protein biosynthesis</keyword>
<dbReference type="Gene3D" id="3.30.930.10">
    <property type="entry name" value="Bira Bifunctional Protein, Domain 2"/>
    <property type="match status" value="1"/>
</dbReference>
<accession>A0A090I3E1</accession>
<organism evidence="8">
    <name type="scientific">Methanobacterium formicicum</name>
    <dbReference type="NCBI Taxonomy" id="2162"/>
    <lineage>
        <taxon>Archaea</taxon>
        <taxon>Methanobacteriati</taxon>
        <taxon>Methanobacteriota</taxon>
        <taxon>Methanomada group</taxon>
        <taxon>Methanobacteria</taxon>
        <taxon>Methanobacteriales</taxon>
        <taxon>Methanobacteriaceae</taxon>
        <taxon>Methanobacterium</taxon>
    </lineage>
</organism>
<dbReference type="InterPro" id="IPR005246">
    <property type="entry name" value="O-Pseryl-tRNA(Cys)_ligase"/>
</dbReference>
<dbReference type="InterPro" id="IPR006195">
    <property type="entry name" value="aa-tRNA-synth_II"/>
</dbReference>
<evidence type="ECO:0000313" key="8">
    <source>
        <dbReference type="EMBL" id="CEA13743.1"/>
    </source>
</evidence>
<keyword evidence="3 6" id="KW-0067">ATP-binding</keyword>
<evidence type="ECO:0000256" key="1">
    <source>
        <dbReference type="ARBA" id="ARBA00022598"/>
    </source>
</evidence>
<evidence type="ECO:0000256" key="3">
    <source>
        <dbReference type="ARBA" id="ARBA00022840"/>
    </source>
</evidence>
<comment type="subunit">
    <text evidence="6">Homotetramer. Interacts with SepCysS.</text>
</comment>
<comment type="function">
    <text evidence="6">Catalyzes the attachment of O-phosphoserine (Sep) to tRNA(Cys).</text>
</comment>
<dbReference type="Pfam" id="PF01409">
    <property type="entry name" value="tRNA-synt_2d"/>
    <property type="match status" value="1"/>
</dbReference>
<dbReference type="EC" id="6.1.1.27" evidence="6"/>
<dbReference type="GO" id="GO:0005524">
    <property type="term" value="F:ATP binding"/>
    <property type="evidence" value="ECO:0007669"/>
    <property type="project" value="UniProtKB-UniRule"/>
</dbReference>
<gene>
    <name evidence="6 8" type="primary">sepS</name>
    <name evidence="8" type="ORF">DSM1535_1409</name>
</gene>
<comment type="similarity">
    <text evidence="6">Belongs to the class-II aminoacyl-tRNA synthetase family. O-phosphoseryl-tRNA(Cys) synthetase subfamily.</text>
</comment>
<evidence type="ECO:0000256" key="4">
    <source>
        <dbReference type="ARBA" id="ARBA00022917"/>
    </source>
</evidence>
<dbReference type="SUPFAM" id="SSF55681">
    <property type="entry name" value="Class II aaRS and biotin synthetases"/>
    <property type="match status" value="1"/>
</dbReference>
<dbReference type="PROSITE" id="PS50862">
    <property type="entry name" value="AA_TRNA_LIGASE_II"/>
    <property type="match status" value="1"/>
</dbReference>
<name>A0A090I3E1_METFO</name>
<evidence type="ECO:0000256" key="5">
    <source>
        <dbReference type="ARBA" id="ARBA00023146"/>
    </source>
</evidence>
<proteinExistence type="inferred from homology"/>
<feature type="binding site" evidence="6">
    <location>
        <begin position="231"/>
        <end position="233"/>
    </location>
    <ligand>
        <name>substrate</name>
    </ligand>
</feature>
<dbReference type="RefSeq" id="WP_048072919.1">
    <property type="nucleotide sequence ID" value="NZ_DAISQW010000002.1"/>
</dbReference>
<dbReference type="EMBL" id="LN515531">
    <property type="protein sequence ID" value="CEA13743.1"/>
    <property type="molecule type" value="Genomic_DNA"/>
</dbReference>
<keyword evidence="2 6" id="KW-0547">Nucleotide-binding</keyword>
<dbReference type="GO" id="GO:0043039">
    <property type="term" value="P:tRNA aminoacylation"/>
    <property type="evidence" value="ECO:0007669"/>
    <property type="project" value="UniProtKB-UniRule"/>
</dbReference>
<dbReference type="GO" id="GO:0000049">
    <property type="term" value="F:tRNA binding"/>
    <property type="evidence" value="ECO:0007669"/>
    <property type="project" value="InterPro"/>
</dbReference>
<dbReference type="GO" id="GO:0006412">
    <property type="term" value="P:translation"/>
    <property type="evidence" value="ECO:0007669"/>
    <property type="project" value="UniProtKB-KW"/>
</dbReference>
<dbReference type="HAMAP" id="MF_01674">
    <property type="entry name" value="Sep_tRNA_synth"/>
    <property type="match status" value="1"/>
</dbReference>
<evidence type="ECO:0000259" key="7">
    <source>
        <dbReference type="PROSITE" id="PS50862"/>
    </source>
</evidence>
<dbReference type="KEGG" id="mfi:DSM1535_1409"/>
<reference evidence="8" key="1">
    <citation type="submission" date="2014-08" db="EMBL/GenBank/DDBJ databases">
        <authorList>
            <person name="Wibberg D."/>
        </authorList>
    </citation>
    <scope>NUCLEOTIDE SEQUENCE</scope>
</reference>
<feature type="binding site" evidence="6">
    <location>
        <position position="317"/>
    </location>
    <ligand>
        <name>substrate</name>
    </ligand>
</feature>
<keyword evidence="1 6" id="KW-0436">Ligase</keyword>